<keyword evidence="2" id="KW-0519">Myristate</keyword>
<evidence type="ECO:0000313" key="9">
    <source>
        <dbReference type="RefSeq" id="XP_013381972.1"/>
    </source>
</evidence>
<reference evidence="9" key="1">
    <citation type="submission" date="2025-08" db="UniProtKB">
        <authorList>
            <consortium name="RefSeq"/>
        </authorList>
    </citation>
    <scope>IDENTIFICATION</scope>
    <source>
        <tissue evidence="9">Gonads</tissue>
    </source>
</reference>
<name>A0A1S3H7L8_LINAN</name>
<protein>
    <submittedName>
        <fullName evidence="9">Sarcoplasmic calcium-binding protein-like</fullName>
    </submittedName>
</protein>
<dbReference type="GO" id="GO:0005509">
    <property type="term" value="F:calcium ion binding"/>
    <property type="evidence" value="ECO:0007669"/>
    <property type="project" value="InterPro"/>
</dbReference>
<gene>
    <name evidence="9" type="primary">LOC106152787</name>
</gene>
<sequence length="226" mass="26312">MRLTSSVWCNTGFFRRFAADFKLVRGLANQPQHFKKMPIDYPPVTGSSHWRRKVRTCFNCLDSNSDGCITREDWVATANRTVQFLSLDEKQADVILKQRLGIWERYVQSLRDDISAKMIEDEYVKESLSMVNQLSYRRELLPSIITVEFNAMDVDGDGRISKEEHAAFFYSIRAPVDASKRVFNVMDSNKAGFISMEEFAEGYMEYWLTEDPNNKYNMFFGPLVKM</sequence>
<dbReference type="SMART" id="SM00054">
    <property type="entry name" value="EFh"/>
    <property type="match status" value="3"/>
</dbReference>
<dbReference type="PROSITE" id="PS00018">
    <property type="entry name" value="EF_HAND_1"/>
    <property type="match status" value="1"/>
</dbReference>
<keyword evidence="5" id="KW-0106">Calcium</keyword>
<feature type="domain" description="EF-hand" evidence="7">
    <location>
        <begin position="49"/>
        <end position="84"/>
    </location>
</feature>
<keyword evidence="3" id="KW-0479">Metal-binding</keyword>
<accession>A0A1S3H7L8</accession>
<dbReference type="STRING" id="7574.A0A1S3H7L8"/>
<dbReference type="InterPro" id="IPR028846">
    <property type="entry name" value="Recoverin"/>
</dbReference>
<evidence type="ECO:0000256" key="2">
    <source>
        <dbReference type="ARBA" id="ARBA00022707"/>
    </source>
</evidence>
<dbReference type="OrthoDB" id="26525at2759"/>
<keyword evidence="4" id="KW-0677">Repeat</keyword>
<dbReference type="Pfam" id="PF13499">
    <property type="entry name" value="EF-hand_7"/>
    <property type="match status" value="1"/>
</dbReference>
<evidence type="ECO:0000256" key="1">
    <source>
        <dbReference type="ARBA" id="ARBA00006049"/>
    </source>
</evidence>
<keyword evidence="6" id="KW-0449">Lipoprotein</keyword>
<keyword evidence="8" id="KW-1185">Reference proteome</keyword>
<dbReference type="KEGG" id="lak:106152787"/>
<dbReference type="PROSITE" id="PS50222">
    <property type="entry name" value="EF_HAND_2"/>
    <property type="match status" value="3"/>
</dbReference>
<dbReference type="SUPFAM" id="SSF47473">
    <property type="entry name" value="EF-hand"/>
    <property type="match status" value="1"/>
</dbReference>
<dbReference type="RefSeq" id="XP_013381972.1">
    <property type="nucleotide sequence ID" value="XM_013526518.1"/>
</dbReference>
<dbReference type="Pfam" id="PF13202">
    <property type="entry name" value="EF-hand_5"/>
    <property type="match status" value="1"/>
</dbReference>
<evidence type="ECO:0000256" key="4">
    <source>
        <dbReference type="ARBA" id="ARBA00022737"/>
    </source>
</evidence>
<evidence type="ECO:0000256" key="3">
    <source>
        <dbReference type="ARBA" id="ARBA00022723"/>
    </source>
</evidence>
<dbReference type="InterPro" id="IPR011992">
    <property type="entry name" value="EF-hand-dom_pair"/>
</dbReference>
<dbReference type="Proteomes" id="UP000085678">
    <property type="component" value="Unplaced"/>
</dbReference>
<organism evidence="8 9">
    <name type="scientific">Lingula anatina</name>
    <name type="common">Brachiopod</name>
    <name type="synonym">Lingula unguis</name>
    <dbReference type="NCBI Taxonomy" id="7574"/>
    <lineage>
        <taxon>Eukaryota</taxon>
        <taxon>Metazoa</taxon>
        <taxon>Spiralia</taxon>
        <taxon>Lophotrochozoa</taxon>
        <taxon>Brachiopoda</taxon>
        <taxon>Linguliformea</taxon>
        <taxon>Lingulata</taxon>
        <taxon>Lingulida</taxon>
        <taxon>Linguloidea</taxon>
        <taxon>Lingulidae</taxon>
        <taxon>Lingula</taxon>
    </lineage>
</organism>
<comment type="similarity">
    <text evidence="1">Belongs to the recoverin family.</text>
</comment>
<proteinExistence type="inferred from homology"/>
<evidence type="ECO:0000256" key="6">
    <source>
        <dbReference type="ARBA" id="ARBA00023288"/>
    </source>
</evidence>
<dbReference type="InParanoid" id="A0A1S3H7L8"/>
<feature type="domain" description="EF-hand" evidence="7">
    <location>
        <begin position="180"/>
        <end position="209"/>
    </location>
</feature>
<evidence type="ECO:0000256" key="5">
    <source>
        <dbReference type="ARBA" id="ARBA00022837"/>
    </source>
</evidence>
<dbReference type="PANTHER" id="PTHR23055:SF178">
    <property type="entry name" value="NEUROCALCIN HOMOLOG"/>
    <property type="match status" value="1"/>
</dbReference>
<dbReference type="PANTHER" id="PTHR23055">
    <property type="entry name" value="CALCIUM BINDING PROTEINS"/>
    <property type="match status" value="1"/>
</dbReference>
<dbReference type="AlphaFoldDB" id="A0A1S3H7L8"/>
<evidence type="ECO:0000259" key="7">
    <source>
        <dbReference type="PROSITE" id="PS50222"/>
    </source>
</evidence>
<dbReference type="InterPro" id="IPR002048">
    <property type="entry name" value="EF_hand_dom"/>
</dbReference>
<dbReference type="Gene3D" id="1.10.238.10">
    <property type="entry name" value="EF-hand"/>
    <property type="match status" value="1"/>
</dbReference>
<evidence type="ECO:0000313" key="8">
    <source>
        <dbReference type="Proteomes" id="UP000085678"/>
    </source>
</evidence>
<feature type="domain" description="EF-hand" evidence="7">
    <location>
        <begin position="149"/>
        <end position="175"/>
    </location>
</feature>
<dbReference type="InterPro" id="IPR018247">
    <property type="entry name" value="EF_Hand_1_Ca_BS"/>
</dbReference>
<dbReference type="GeneID" id="106152787"/>